<organism evidence="1 2">
    <name type="scientific">Neonectria punicea</name>
    <dbReference type="NCBI Taxonomy" id="979145"/>
    <lineage>
        <taxon>Eukaryota</taxon>
        <taxon>Fungi</taxon>
        <taxon>Dikarya</taxon>
        <taxon>Ascomycota</taxon>
        <taxon>Pezizomycotina</taxon>
        <taxon>Sordariomycetes</taxon>
        <taxon>Hypocreomycetidae</taxon>
        <taxon>Hypocreales</taxon>
        <taxon>Nectriaceae</taxon>
        <taxon>Neonectria</taxon>
    </lineage>
</organism>
<dbReference type="Proteomes" id="UP001498476">
    <property type="component" value="Unassembled WGS sequence"/>
</dbReference>
<proteinExistence type="predicted"/>
<sequence length="65" mass="7530">MALTETVILIGLPMEEIDQVFSVPTKSLISYELRVWLPYFIKRHVFRQKIEKPAPIVEKAENSDA</sequence>
<reference evidence="1 2" key="1">
    <citation type="journal article" date="2025" name="Microbiol. Resour. Announc.">
        <title>Draft genome sequences for Neonectria magnoliae and Neonectria punicea, canker pathogens of Liriodendron tulipifera and Acer saccharum in West Virginia.</title>
        <authorList>
            <person name="Petronek H.M."/>
            <person name="Kasson M.T."/>
            <person name="Metheny A.M."/>
            <person name="Stauder C.M."/>
            <person name="Lovett B."/>
            <person name="Lynch S.C."/>
            <person name="Garnas J.R."/>
            <person name="Kasson L.R."/>
            <person name="Stajich J.E."/>
        </authorList>
    </citation>
    <scope>NUCLEOTIDE SEQUENCE [LARGE SCALE GENOMIC DNA]</scope>
    <source>
        <strain evidence="1 2">NRRL 64653</strain>
    </source>
</reference>
<comment type="caution">
    <text evidence="1">The sequence shown here is derived from an EMBL/GenBank/DDBJ whole genome shotgun (WGS) entry which is preliminary data.</text>
</comment>
<accession>A0ABR1GZU9</accession>
<name>A0ABR1GZU9_9HYPO</name>
<dbReference type="EMBL" id="JAZAVJ010000115">
    <property type="protein sequence ID" value="KAK7413911.1"/>
    <property type="molecule type" value="Genomic_DNA"/>
</dbReference>
<gene>
    <name evidence="1" type="ORF">QQX98_007178</name>
</gene>
<evidence type="ECO:0000313" key="1">
    <source>
        <dbReference type="EMBL" id="KAK7413911.1"/>
    </source>
</evidence>
<evidence type="ECO:0000313" key="2">
    <source>
        <dbReference type="Proteomes" id="UP001498476"/>
    </source>
</evidence>
<protein>
    <submittedName>
        <fullName evidence="1">Uncharacterized protein</fullName>
    </submittedName>
</protein>
<keyword evidence="2" id="KW-1185">Reference proteome</keyword>